<dbReference type="Proteomes" id="UP000257200">
    <property type="component" value="Unplaced"/>
</dbReference>
<keyword evidence="4" id="KW-1185">Reference proteome</keyword>
<dbReference type="CDD" id="cd00104">
    <property type="entry name" value="KAZAL_FS"/>
    <property type="match status" value="1"/>
</dbReference>
<evidence type="ECO:0000313" key="4">
    <source>
        <dbReference type="Proteomes" id="UP000257200"/>
    </source>
</evidence>
<dbReference type="InterPro" id="IPR036058">
    <property type="entry name" value="Kazal_dom_sf"/>
</dbReference>
<name>A0A3Q1EKW8_9TELE</name>
<dbReference type="GO" id="GO:0005576">
    <property type="term" value="C:extracellular region"/>
    <property type="evidence" value="ECO:0007669"/>
    <property type="project" value="TreeGrafter"/>
</dbReference>
<evidence type="ECO:0000256" key="1">
    <source>
        <dbReference type="ARBA" id="ARBA00023157"/>
    </source>
</evidence>
<reference evidence="3" key="1">
    <citation type="submission" date="2025-08" db="UniProtKB">
        <authorList>
            <consortium name="Ensembl"/>
        </authorList>
    </citation>
    <scope>IDENTIFICATION</scope>
</reference>
<accession>A0A3Q1EKW8</accession>
<organism evidence="3 4">
    <name type="scientific">Acanthochromis polyacanthus</name>
    <name type="common">spiny chromis</name>
    <dbReference type="NCBI Taxonomy" id="80966"/>
    <lineage>
        <taxon>Eukaryota</taxon>
        <taxon>Metazoa</taxon>
        <taxon>Chordata</taxon>
        <taxon>Craniata</taxon>
        <taxon>Vertebrata</taxon>
        <taxon>Euteleostomi</taxon>
        <taxon>Actinopterygii</taxon>
        <taxon>Neopterygii</taxon>
        <taxon>Teleostei</taxon>
        <taxon>Neoteleostei</taxon>
        <taxon>Acanthomorphata</taxon>
        <taxon>Ovalentaria</taxon>
        <taxon>Pomacentridae</taxon>
        <taxon>Acanthochromis</taxon>
    </lineage>
</organism>
<reference evidence="3" key="2">
    <citation type="submission" date="2025-09" db="UniProtKB">
        <authorList>
            <consortium name="Ensembl"/>
        </authorList>
    </citation>
    <scope>IDENTIFICATION</scope>
</reference>
<dbReference type="PROSITE" id="PS51465">
    <property type="entry name" value="KAZAL_2"/>
    <property type="match status" value="1"/>
</dbReference>
<dbReference type="InterPro" id="IPR050653">
    <property type="entry name" value="Prot_Inhib_GrowthFact_Antg"/>
</dbReference>
<dbReference type="SMART" id="SM00280">
    <property type="entry name" value="KAZAL"/>
    <property type="match status" value="1"/>
</dbReference>
<keyword evidence="1" id="KW-1015">Disulfide bond</keyword>
<dbReference type="PANTHER" id="PTHR10913:SF80">
    <property type="entry name" value="TOMOREGULIN-2"/>
    <property type="match status" value="1"/>
</dbReference>
<dbReference type="GeneTree" id="ENSGT00940000177172"/>
<feature type="domain" description="Kazal-like" evidence="2">
    <location>
        <begin position="24"/>
        <end position="74"/>
    </location>
</feature>
<dbReference type="STRING" id="80966.ENSAPOP00000003972"/>
<dbReference type="SUPFAM" id="SSF100895">
    <property type="entry name" value="Kazal-type serine protease inhibitors"/>
    <property type="match status" value="1"/>
</dbReference>
<dbReference type="Pfam" id="PF07648">
    <property type="entry name" value="Kazal_2"/>
    <property type="match status" value="1"/>
</dbReference>
<evidence type="ECO:0000259" key="2">
    <source>
        <dbReference type="PROSITE" id="PS51465"/>
    </source>
</evidence>
<dbReference type="InParanoid" id="A0A3Q1EKW8"/>
<dbReference type="PANTHER" id="PTHR10913">
    <property type="entry name" value="FOLLISTATIN-RELATED"/>
    <property type="match status" value="1"/>
</dbReference>
<dbReference type="InterPro" id="IPR002350">
    <property type="entry name" value="Kazal_dom"/>
</dbReference>
<sequence length="91" mass="10090">IFGKIRVIALGLGKVMTSAQLNCILIYICIECNNDYAPVCGSNNKNYQNECFLRRDACKQQSEVLIMSEGDCPAGMYAFLMVSLHKHALAL</sequence>
<protein>
    <recommendedName>
        <fullName evidence="2">Kazal-like domain-containing protein</fullName>
    </recommendedName>
</protein>
<dbReference type="Ensembl" id="ENSAPOT00000010836.1">
    <property type="protein sequence ID" value="ENSAPOP00000003972.1"/>
    <property type="gene ID" value="ENSAPOG00000005532.1"/>
</dbReference>
<evidence type="ECO:0000313" key="3">
    <source>
        <dbReference type="Ensembl" id="ENSAPOP00000003972.1"/>
    </source>
</evidence>
<proteinExistence type="predicted"/>
<dbReference type="GO" id="GO:0030154">
    <property type="term" value="P:cell differentiation"/>
    <property type="evidence" value="ECO:0007669"/>
    <property type="project" value="TreeGrafter"/>
</dbReference>
<dbReference type="AlphaFoldDB" id="A0A3Q1EKW8"/>
<dbReference type="Gene3D" id="3.30.60.30">
    <property type="match status" value="1"/>
</dbReference>